<keyword evidence="1" id="KW-0812">Transmembrane</keyword>
<evidence type="ECO:0000313" key="2">
    <source>
        <dbReference type="EMBL" id="KOF91343.1"/>
    </source>
</evidence>
<keyword evidence="1" id="KW-1133">Transmembrane helix</keyword>
<keyword evidence="1" id="KW-0472">Membrane</keyword>
<name>A0A0L8HPY9_OCTBM</name>
<organism evidence="2">
    <name type="scientific">Octopus bimaculoides</name>
    <name type="common">California two-spotted octopus</name>
    <dbReference type="NCBI Taxonomy" id="37653"/>
    <lineage>
        <taxon>Eukaryota</taxon>
        <taxon>Metazoa</taxon>
        <taxon>Spiralia</taxon>
        <taxon>Lophotrochozoa</taxon>
        <taxon>Mollusca</taxon>
        <taxon>Cephalopoda</taxon>
        <taxon>Coleoidea</taxon>
        <taxon>Octopodiformes</taxon>
        <taxon>Octopoda</taxon>
        <taxon>Incirrata</taxon>
        <taxon>Octopodidae</taxon>
        <taxon>Octopus</taxon>
    </lineage>
</organism>
<dbReference type="AlphaFoldDB" id="A0A0L8HPY9"/>
<gene>
    <name evidence="2" type="ORF">OCBIM_22009163mg</name>
</gene>
<dbReference type="EMBL" id="KQ417567">
    <property type="protein sequence ID" value="KOF91343.1"/>
    <property type="molecule type" value="Genomic_DNA"/>
</dbReference>
<sequence length="90" mass="9967">MFHEDAAPFVILPANSFLSTGIGAATSFFFYLPKGFFPDEIQFYIIILFPFSINTKIKKNSQHEISSCALASYNTYVGAEEMAVGKNTLS</sequence>
<protein>
    <submittedName>
        <fullName evidence="2">Uncharacterized protein</fullName>
    </submittedName>
</protein>
<proteinExistence type="predicted"/>
<accession>A0A0L8HPY9</accession>
<feature type="transmembrane region" description="Helical" evidence="1">
    <location>
        <begin position="6"/>
        <end position="32"/>
    </location>
</feature>
<reference evidence="2" key="1">
    <citation type="submission" date="2015-07" db="EMBL/GenBank/DDBJ databases">
        <title>MeaNS - Measles Nucleotide Surveillance Program.</title>
        <authorList>
            <person name="Tran T."/>
            <person name="Druce J."/>
        </authorList>
    </citation>
    <scope>NUCLEOTIDE SEQUENCE</scope>
    <source>
        <strain evidence="2">UCB-OBI-ISO-001</strain>
        <tissue evidence="2">Gonad</tissue>
    </source>
</reference>
<evidence type="ECO:0000256" key="1">
    <source>
        <dbReference type="SAM" id="Phobius"/>
    </source>
</evidence>